<evidence type="ECO:0000313" key="6">
    <source>
        <dbReference type="Proteomes" id="UP000007796"/>
    </source>
</evidence>
<dbReference type="InterPro" id="IPR029058">
    <property type="entry name" value="AB_hydrolase_fold"/>
</dbReference>
<dbReference type="PROSITE" id="PS00122">
    <property type="entry name" value="CARBOXYLESTERASE_B_1"/>
    <property type="match status" value="1"/>
</dbReference>
<keyword evidence="6" id="KW-1185">Reference proteome</keyword>
<dbReference type="eggNOG" id="KOG4389">
    <property type="taxonomic scope" value="Eukaryota"/>
</dbReference>
<dbReference type="Gene3D" id="3.40.50.1820">
    <property type="entry name" value="alpha/beta hydrolase"/>
    <property type="match status" value="1"/>
</dbReference>
<dbReference type="InterPro" id="IPR002018">
    <property type="entry name" value="CarbesteraseB"/>
</dbReference>
<feature type="chain" id="PRO_5005128771" description="Carboxylic ester hydrolase" evidence="3">
    <location>
        <begin position="18"/>
        <end position="596"/>
    </location>
</feature>
<feature type="domain" description="Carboxylesterase type B" evidence="4">
    <location>
        <begin position="19"/>
        <end position="532"/>
    </location>
</feature>
<keyword evidence="3" id="KW-0732">Signal</keyword>
<dbReference type="PANTHER" id="PTHR11559">
    <property type="entry name" value="CARBOXYLESTERASE"/>
    <property type="match status" value="1"/>
</dbReference>
<dbReference type="GeneID" id="25979160"/>
<evidence type="ECO:0000259" key="4">
    <source>
        <dbReference type="Pfam" id="PF00135"/>
    </source>
</evidence>
<protein>
    <recommendedName>
        <fullName evidence="3">Carboxylic ester hydrolase</fullName>
        <ecNumber evidence="3">3.1.1.-</ecNumber>
    </recommendedName>
</protein>
<dbReference type="RefSeq" id="XP_014168861.1">
    <property type="nucleotide sequence ID" value="XM_014313386.1"/>
</dbReference>
<dbReference type="InParanoid" id="F0XSU8"/>
<name>F0XSU8_GROCL</name>
<dbReference type="PROSITE" id="PS00941">
    <property type="entry name" value="CARBOXYLESTERASE_B_2"/>
    <property type="match status" value="1"/>
</dbReference>
<dbReference type="Proteomes" id="UP000007796">
    <property type="component" value="Unassembled WGS sequence"/>
</dbReference>
<dbReference type="InterPro" id="IPR050309">
    <property type="entry name" value="Type-B_Carboxylest/Lipase"/>
</dbReference>
<keyword evidence="2 3" id="KW-0378">Hydrolase</keyword>
<dbReference type="AlphaFoldDB" id="F0XSU8"/>
<dbReference type="EC" id="3.1.1.-" evidence="3"/>
<feature type="signal peptide" evidence="3">
    <location>
        <begin position="1"/>
        <end position="17"/>
    </location>
</feature>
<dbReference type="InterPro" id="IPR019826">
    <property type="entry name" value="Carboxylesterase_B_AS"/>
</dbReference>
<proteinExistence type="inferred from homology"/>
<accession>F0XSU8</accession>
<dbReference type="ESTHER" id="grocl-f0xsu8">
    <property type="family name" value="Fungal_carboxylesterase_lipase"/>
</dbReference>
<comment type="similarity">
    <text evidence="1 3">Belongs to the type-B carboxylesterase/lipase family.</text>
</comment>
<dbReference type="STRING" id="655863.F0XSU8"/>
<dbReference type="GO" id="GO:0016787">
    <property type="term" value="F:hydrolase activity"/>
    <property type="evidence" value="ECO:0007669"/>
    <property type="project" value="UniProtKB-KW"/>
</dbReference>
<dbReference type="HOGENOM" id="CLU_006586_16_4_1"/>
<dbReference type="EMBL" id="GL629997">
    <property type="protein sequence ID" value="EFW99378.1"/>
    <property type="molecule type" value="Genomic_DNA"/>
</dbReference>
<evidence type="ECO:0000256" key="1">
    <source>
        <dbReference type="ARBA" id="ARBA00005964"/>
    </source>
</evidence>
<dbReference type="Pfam" id="PF00135">
    <property type="entry name" value="COesterase"/>
    <property type="match status" value="1"/>
</dbReference>
<dbReference type="InterPro" id="IPR019819">
    <property type="entry name" value="Carboxylesterase_B_CS"/>
</dbReference>
<evidence type="ECO:0000256" key="3">
    <source>
        <dbReference type="RuleBase" id="RU361235"/>
    </source>
</evidence>
<reference evidence="5 6" key="1">
    <citation type="journal article" date="2011" name="Proc. Natl. Acad. Sci. U.S.A.">
        <title>Genome and transcriptome analyses of the mountain pine beetle-fungal symbiont Grosmannia clavigera, a lodgepole pine pathogen.</title>
        <authorList>
            <person name="DiGuistini S."/>
            <person name="Wang Y."/>
            <person name="Liao N.Y."/>
            <person name="Taylor G."/>
            <person name="Tanguay P."/>
            <person name="Feau N."/>
            <person name="Henrissat B."/>
            <person name="Chan S.K."/>
            <person name="Hesse-Orce U."/>
            <person name="Alamouti S.M."/>
            <person name="Tsui C.K.M."/>
            <person name="Docking R.T."/>
            <person name="Levasseur A."/>
            <person name="Haridas S."/>
            <person name="Robertson G."/>
            <person name="Birol I."/>
            <person name="Holt R.A."/>
            <person name="Marra M.A."/>
            <person name="Hamelin R.C."/>
            <person name="Hirst M."/>
            <person name="Jones S.J.M."/>
            <person name="Bohlmann J."/>
            <person name="Breuil C."/>
        </authorList>
    </citation>
    <scope>NUCLEOTIDE SEQUENCE [LARGE SCALE GENOMIC DNA]</scope>
    <source>
        <strain evidence="6">kw1407 / UAMH 11150</strain>
    </source>
</reference>
<dbReference type="OrthoDB" id="408631at2759"/>
<evidence type="ECO:0000313" key="5">
    <source>
        <dbReference type="EMBL" id="EFW99378.1"/>
    </source>
</evidence>
<gene>
    <name evidence="5" type="ORF">CMQ_5799</name>
</gene>
<organism evidence="6">
    <name type="scientific">Grosmannia clavigera (strain kw1407 / UAMH 11150)</name>
    <name type="common">Blue stain fungus</name>
    <name type="synonym">Graphiocladiella clavigera</name>
    <dbReference type="NCBI Taxonomy" id="655863"/>
    <lineage>
        <taxon>Eukaryota</taxon>
        <taxon>Fungi</taxon>
        <taxon>Dikarya</taxon>
        <taxon>Ascomycota</taxon>
        <taxon>Pezizomycotina</taxon>
        <taxon>Sordariomycetes</taxon>
        <taxon>Sordariomycetidae</taxon>
        <taxon>Ophiostomatales</taxon>
        <taxon>Ophiostomataceae</taxon>
        <taxon>Leptographium</taxon>
    </lineage>
</organism>
<evidence type="ECO:0000256" key="2">
    <source>
        <dbReference type="ARBA" id="ARBA00022801"/>
    </source>
</evidence>
<dbReference type="SUPFAM" id="SSF53474">
    <property type="entry name" value="alpha/beta-Hydrolases"/>
    <property type="match status" value="1"/>
</dbReference>
<sequence length="596" mass="62186">MFIFFLSLVLLAAAASAQRTQVTVANGTIEGLTCVRSDVVSFLSIPYAASPQRFSVPKPYDAKYNGSGLLIAKTGAPSCPQFSGAGGQEDCLFLDVYAPANATDSSKLPVKVWIYGGSNEGGSISQPTYTGCLAAVDSLMVSINYRVGPLGFLALPEANLTGNYGTLDQLTALRWVQDNIAAFGGDPARVMVFGQSAGALDTFVLSTLPQATTLMSAAAMESGGGRNIPNISEVVDWNRKFAAAVGCTPSDVACLRGLPLATLHSAGVTVELAVDGASAPPTANTLLQNAGKGATWGPVVDGTIVPRQPAEAGVQVPSILGSNTQDGSLFVVDQYGPHALQLGSDSYEQFLTSNFGALADSIEKTFPLASFESSIPADLQALNATTAYFAMVSIMSHVRYTCPARRALISAASRGIKAYGYLFDHTPSCAWFPGMSDTEILGPTHTAEIPFVLGLTRNLPPPSGHCNLTTAEDDIASFMLGAWTRMAATRQPTTDKDSSRWPAWNEGIGTGLLVGAGQVSTGYINYSSCDFWDQVEASIVRLDASGNLTATASASAASSSPTTKKKSAGCHAAAAWPAHYSVITAIFSIITAGFFL</sequence>